<dbReference type="PANTHER" id="PTHR11439">
    <property type="entry name" value="GAG-POL-RELATED RETROTRANSPOSON"/>
    <property type="match status" value="1"/>
</dbReference>
<organism evidence="1 2">
    <name type="scientific">Gossypium anomalum</name>
    <dbReference type="NCBI Taxonomy" id="47600"/>
    <lineage>
        <taxon>Eukaryota</taxon>
        <taxon>Viridiplantae</taxon>
        <taxon>Streptophyta</taxon>
        <taxon>Embryophyta</taxon>
        <taxon>Tracheophyta</taxon>
        <taxon>Spermatophyta</taxon>
        <taxon>Magnoliopsida</taxon>
        <taxon>eudicotyledons</taxon>
        <taxon>Gunneridae</taxon>
        <taxon>Pentapetalae</taxon>
        <taxon>rosids</taxon>
        <taxon>malvids</taxon>
        <taxon>Malvales</taxon>
        <taxon>Malvaceae</taxon>
        <taxon>Malvoideae</taxon>
        <taxon>Gossypium</taxon>
    </lineage>
</organism>
<sequence length="278" mass="31106">MVLLCISQYMCMLYLLSRIWVYFLGTEVKQTGSGVVLQQKQYITELLQKVHMENANSAATPMVISRKLSKDAGIEALLVRCYMSVTLHQISYLELAKLHTIVNLELVALLEADWVSDSDDRRSVSGYYTYLNNNLVSWSSRKQRSVPISTVEAEYRSLADAASVLLWLQSILTDMEVELTSVSKLWCDTTSTVVMAANPILHAKTKNEDLDLHFIREKVAADHLQVNYLPASSQVADILTKPLAAPAFTLLRSKLNILSPMEAAAFLSSPEGKKQDEC</sequence>
<dbReference type="OrthoDB" id="1931513at2759"/>
<keyword evidence="2" id="KW-1185">Reference proteome</keyword>
<proteinExistence type="predicted"/>
<dbReference type="EMBL" id="JAHUZN010000013">
    <property type="protein sequence ID" value="KAG8472220.1"/>
    <property type="molecule type" value="Genomic_DNA"/>
</dbReference>
<dbReference type="PANTHER" id="PTHR11439:SF463">
    <property type="entry name" value="REVERSE TRANSCRIPTASE TY1_COPIA-TYPE DOMAIN-CONTAINING PROTEIN"/>
    <property type="match status" value="1"/>
</dbReference>
<evidence type="ECO:0000313" key="2">
    <source>
        <dbReference type="Proteomes" id="UP000701853"/>
    </source>
</evidence>
<protein>
    <submittedName>
        <fullName evidence="1">Uncharacterized protein</fullName>
    </submittedName>
</protein>
<name>A0A8J6CJ99_9ROSI</name>
<comment type="caution">
    <text evidence="1">The sequence shown here is derived from an EMBL/GenBank/DDBJ whole genome shotgun (WGS) entry which is preliminary data.</text>
</comment>
<gene>
    <name evidence="1" type="ORF">CXB51_034295</name>
</gene>
<dbReference type="CDD" id="cd09272">
    <property type="entry name" value="RNase_HI_RT_Ty1"/>
    <property type="match status" value="1"/>
</dbReference>
<accession>A0A8J6CJ99</accession>
<reference evidence="1 2" key="1">
    <citation type="journal article" date="2021" name="bioRxiv">
        <title>The Gossypium anomalum genome as a resource for cotton improvement and evolutionary analysis of hybrid incompatibility.</title>
        <authorList>
            <person name="Grover C.E."/>
            <person name="Yuan D."/>
            <person name="Arick M.A."/>
            <person name="Miller E.R."/>
            <person name="Hu G."/>
            <person name="Peterson D.G."/>
            <person name="Wendel J.F."/>
            <person name="Udall J.A."/>
        </authorList>
    </citation>
    <scope>NUCLEOTIDE SEQUENCE [LARGE SCALE GENOMIC DNA]</scope>
    <source>
        <strain evidence="1">JFW-Udall</strain>
        <tissue evidence="1">Leaf</tissue>
    </source>
</reference>
<dbReference type="AlphaFoldDB" id="A0A8J6CJ99"/>
<evidence type="ECO:0000313" key="1">
    <source>
        <dbReference type="EMBL" id="KAG8472220.1"/>
    </source>
</evidence>
<dbReference type="Proteomes" id="UP000701853">
    <property type="component" value="Chromosome 13"/>
</dbReference>